<gene>
    <name evidence="2" type="ORF">Plil01_001546200</name>
</gene>
<evidence type="ECO:0000259" key="1">
    <source>
        <dbReference type="PROSITE" id="PS50013"/>
    </source>
</evidence>
<dbReference type="OrthoDB" id="6621683at2759"/>
<sequence length="219" mass="25046">MWSLFEKGRIPDGDNAIVNRHSSNALAVASRIVLEIKCGGSITIDSHNIRTLKQRLTKMSPKRITQKLITDVIENYNTTYHRSIGMTPNEAKGKVMDADLSHNQVEADRNEKEFDVGLSVLYRLKKQAFDKESARWGKAVYKIVGIDRYRVQIRSSNGHTLYKAPNDLRMVKTETTDAVINHGDILEAEKILDHKTTRSGKYKYLIKWLGNEPDSWEPF</sequence>
<dbReference type="InterPro" id="IPR016197">
    <property type="entry name" value="Chromo-like_dom_sf"/>
</dbReference>
<dbReference type="InterPro" id="IPR036397">
    <property type="entry name" value="RNaseH_sf"/>
</dbReference>
<feature type="domain" description="Chromo" evidence="1">
    <location>
        <begin position="186"/>
        <end position="219"/>
    </location>
</feature>
<organism evidence="2 3">
    <name type="scientific">Phytophthora lilii</name>
    <dbReference type="NCBI Taxonomy" id="2077276"/>
    <lineage>
        <taxon>Eukaryota</taxon>
        <taxon>Sar</taxon>
        <taxon>Stramenopiles</taxon>
        <taxon>Oomycota</taxon>
        <taxon>Peronosporomycetes</taxon>
        <taxon>Peronosporales</taxon>
        <taxon>Peronosporaceae</taxon>
        <taxon>Phytophthora</taxon>
    </lineage>
</organism>
<dbReference type="Pfam" id="PF00385">
    <property type="entry name" value="Chromo"/>
    <property type="match status" value="1"/>
</dbReference>
<dbReference type="SUPFAM" id="SSF54160">
    <property type="entry name" value="Chromo domain-like"/>
    <property type="match status" value="1"/>
</dbReference>
<comment type="caution">
    <text evidence="2">The sequence shown here is derived from an EMBL/GenBank/DDBJ whole genome shotgun (WGS) entry which is preliminary data.</text>
</comment>
<dbReference type="PROSITE" id="PS50013">
    <property type="entry name" value="CHROMO_2"/>
    <property type="match status" value="1"/>
</dbReference>
<accession>A0A9W6XDU5</accession>
<dbReference type="InterPro" id="IPR000953">
    <property type="entry name" value="Chromo/chromo_shadow_dom"/>
</dbReference>
<dbReference type="AlphaFoldDB" id="A0A9W6XDU5"/>
<evidence type="ECO:0000313" key="3">
    <source>
        <dbReference type="Proteomes" id="UP001165083"/>
    </source>
</evidence>
<proteinExistence type="predicted"/>
<keyword evidence="3" id="KW-1185">Reference proteome</keyword>
<reference evidence="2" key="1">
    <citation type="submission" date="2023-04" db="EMBL/GenBank/DDBJ databases">
        <title>Phytophthora lilii NBRC 32176.</title>
        <authorList>
            <person name="Ichikawa N."/>
            <person name="Sato H."/>
            <person name="Tonouchi N."/>
        </authorList>
    </citation>
    <scope>NUCLEOTIDE SEQUENCE</scope>
    <source>
        <strain evidence="2">NBRC 32176</strain>
    </source>
</reference>
<dbReference type="Gene3D" id="3.30.420.10">
    <property type="entry name" value="Ribonuclease H-like superfamily/Ribonuclease H"/>
    <property type="match status" value="1"/>
</dbReference>
<name>A0A9W6XDU5_9STRA</name>
<protein>
    <submittedName>
        <fullName evidence="2">Unnamed protein product</fullName>
    </submittedName>
</protein>
<dbReference type="Proteomes" id="UP001165083">
    <property type="component" value="Unassembled WGS sequence"/>
</dbReference>
<evidence type="ECO:0000313" key="2">
    <source>
        <dbReference type="EMBL" id="GMF36570.1"/>
    </source>
</evidence>
<dbReference type="EMBL" id="BSXW01001413">
    <property type="protein sequence ID" value="GMF36570.1"/>
    <property type="molecule type" value="Genomic_DNA"/>
</dbReference>
<dbReference type="CDD" id="cd00024">
    <property type="entry name" value="CD_CSD"/>
    <property type="match status" value="1"/>
</dbReference>
<dbReference type="InterPro" id="IPR023780">
    <property type="entry name" value="Chromo_domain"/>
</dbReference>
<dbReference type="GO" id="GO:0003676">
    <property type="term" value="F:nucleic acid binding"/>
    <property type="evidence" value="ECO:0007669"/>
    <property type="project" value="InterPro"/>
</dbReference>
<dbReference type="Gene3D" id="2.40.50.40">
    <property type="match status" value="1"/>
</dbReference>